<evidence type="ECO:0000256" key="1">
    <source>
        <dbReference type="ARBA" id="ARBA00004123"/>
    </source>
</evidence>
<proteinExistence type="predicted"/>
<dbReference type="NCBIfam" id="NF033545">
    <property type="entry name" value="transpos_IS630"/>
    <property type="match status" value="1"/>
</dbReference>
<dbReference type="VEuPathDB" id="VectorBase:CSON000454"/>
<dbReference type="SUPFAM" id="SSF46689">
    <property type="entry name" value="Homeodomain-like"/>
    <property type="match status" value="1"/>
</dbReference>
<organism evidence="4">
    <name type="scientific">Culicoides sonorensis</name>
    <name type="common">Biting midge</name>
    <dbReference type="NCBI Taxonomy" id="179676"/>
    <lineage>
        <taxon>Eukaryota</taxon>
        <taxon>Metazoa</taxon>
        <taxon>Ecdysozoa</taxon>
        <taxon>Arthropoda</taxon>
        <taxon>Hexapoda</taxon>
        <taxon>Insecta</taxon>
        <taxon>Pterygota</taxon>
        <taxon>Neoptera</taxon>
        <taxon>Endopterygota</taxon>
        <taxon>Diptera</taxon>
        <taxon>Nematocera</taxon>
        <taxon>Chironomoidea</taxon>
        <taxon>Ceratopogonidae</taxon>
        <taxon>Ceratopogoninae</taxon>
        <taxon>Culicoides</taxon>
        <taxon>Monoculicoides</taxon>
    </lineage>
</organism>
<keyword evidence="2" id="KW-1133">Transmembrane helix</keyword>
<evidence type="ECO:0000313" key="4">
    <source>
        <dbReference type="EMBL" id="SSX28788.1"/>
    </source>
</evidence>
<sequence>MTKTIATIIINIMQHIQDELKKHAHPNTRAHCLYGYYNLGRTKSDLASLFHKDKKTIGNWIKNYEQTGDFKKISKVSSFVKISQVQRDWIISLFKNKPVLFQKEAARLYFIEFQEEISPRSISRILKEANMTRQVLERRAFQISLLDVARFTKELNEIPWMLHQLIFLDEVSIDNTDMWRTRGYGVRGNRLYFRGEFCRKARTSLLCFCDMRGMVNCYVTEGTFSREVYLDCLRKFVLERQNGVMMYPGQRSIFVMDGARIHTDHNITLYLRSLGLYVIFLPAYSPFFNPIEVLFGLMKQKLKSKYTENIKQDHKIILGKVIKELSSKNMLNIYKKCGYIGNGLFNPASGVNQDLSWYGFKEITLSEE</sequence>
<feature type="transmembrane region" description="Helical" evidence="2">
    <location>
        <begin position="274"/>
        <end position="297"/>
    </location>
</feature>
<dbReference type="InterPro" id="IPR047655">
    <property type="entry name" value="Transpos_IS630-like"/>
</dbReference>
<name>A0A336MS76_CULSO</name>
<dbReference type="GO" id="GO:0003676">
    <property type="term" value="F:nucleic acid binding"/>
    <property type="evidence" value="ECO:0007669"/>
    <property type="project" value="InterPro"/>
</dbReference>
<dbReference type="GO" id="GO:0005634">
    <property type="term" value="C:nucleus"/>
    <property type="evidence" value="ECO:0007669"/>
    <property type="project" value="UniProtKB-SubCell"/>
</dbReference>
<feature type="domain" description="Tc1-like transposase DDE" evidence="3">
    <location>
        <begin position="164"/>
        <end position="310"/>
    </location>
</feature>
<dbReference type="InterPro" id="IPR036397">
    <property type="entry name" value="RNaseH_sf"/>
</dbReference>
<comment type="subcellular location">
    <subcellularLocation>
        <location evidence="1">Nucleus</location>
    </subcellularLocation>
</comment>
<protein>
    <submittedName>
        <fullName evidence="4">CSON000454 protein</fullName>
    </submittedName>
</protein>
<evidence type="ECO:0000256" key="2">
    <source>
        <dbReference type="SAM" id="Phobius"/>
    </source>
</evidence>
<dbReference type="AlphaFoldDB" id="A0A336MS76"/>
<dbReference type="InterPro" id="IPR009057">
    <property type="entry name" value="Homeodomain-like_sf"/>
</dbReference>
<keyword evidence="2" id="KW-0812">Transmembrane</keyword>
<reference evidence="4" key="1">
    <citation type="submission" date="2018-07" db="EMBL/GenBank/DDBJ databases">
        <authorList>
            <person name="Quirk P.G."/>
            <person name="Krulwich T.A."/>
        </authorList>
    </citation>
    <scope>NUCLEOTIDE SEQUENCE</scope>
</reference>
<dbReference type="Gene3D" id="3.30.420.10">
    <property type="entry name" value="Ribonuclease H-like superfamily/Ribonuclease H"/>
    <property type="match status" value="1"/>
</dbReference>
<dbReference type="Pfam" id="PF13358">
    <property type="entry name" value="DDE_3"/>
    <property type="match status" value="1"/>
</dbReference>
<dbReference type="InterPro" id="IPR038717">
    <property type="entry name" value="Tc1-like_DDE_dom"/>
</dbReference>
<keyword evidence="2" id="KW-0472">Membrane</keyword>
<dbReference type="OMA" id="CHHTIDE"/>
<accession>A0A336MS76</accession>
<dbReference type="PANTHER" id="PTHR46564:SF1">
    <property type="entry name" value="TRANSPOSASE"/>
    <property type="match status" value="1"/>
</dbReference>
<gene>
    <name evidence="4" type="primary">CSON000454</name>
</gene>
<evidence type="ECO:0000259" key="3">
    <source>
        <dbReference type="Pfam" id="PF13358"/>
    </source>
</evidence>
<dbReference type="EMBL" id="UFQT01001079">
    <property type="protein sequence ID" value="SSX28788.1"/>
    <property type="molecule type" value="Genomic_DNA"/>
</dbReference>
<dbReference type="PANTHER" id="PTHR46564">
    <property type="entry name" value="TRANSPOSASE"/>
    <property type="match status" value="1"/>
</dbReference>